<evidence type="ECO:0000313" key="3">
    <source>
        <dbReference type="Proteomes" id="UP000321595"/>
    </source>
</evidence>
<dbReference type="Proteomes" id="UP000321595">
    <property type="component" value="Chromosome"/>
</dbReference>
<dbReference type="RefSeq" id="WP_146956868.1">
    <property type="nucleotide sequence ID" value="NZ_CP042467.1"/>
</dbReference>
<dbReference type="InterPro" id="IPR030820">
    <property type="entry name" value="OMP_myx_plus_Proteobacteria"/>
</dbReference>
<evidence type="ECO:0000313" key="2">
    <source>
        <dbReference type="EMBL" id="QED25897.1"/>
    </source>
</evidence>
<dbReference type="EMBL" id="CP042467">
    <property type="protein sequence ID" value="QED25897.1"/>
    <property type="molecule type" value="Genomic_DNA"/>
</dbReference>
<keyword evidence="1" id="KW-0732">Signal</keyword>
<dbReference type="AlphaFoldDB" id="A0A5B8XLD3"/>
<keyword evidence="3" id="KW-1185">Reference proteome</keyword>
<organism evidence="2 3">
    <name type="scientific">Microvenator marinus</name>
    <dbReference type="NCBI Taxonomy" id="2600177"/>
    <lineage>
        <taxon>Bacteria</taxon>
        <taxon>Deltaproteobacteria</taxon>
        <taxon>Bradymonadales</taxon>
        <taxon>Microvenatoraceae</taxon>
        <taxon>Microvenator</taxon>
    </lineage>
</organism>
<gene>
    <name evidence="2" type="ORF">FRD01_01180</name>
</gene>
<sequence length="241" mass="26000">MTKATVSLLGCTLVSLLSIALPSVAEAQQVRAQFDDKIHVLQPKPVLQKGRFELAPRFGVSVNDDVYRSFKLGLNANYHLSETFYIGGLFDWFDFGDAIGGVTASYEAIANQTGASADSPVVQWAGGLELGYVPFMGKLSLFNSAIVYYDFAVSVGGMWINAGSVSIPSAAGKPGGTIALSGRFFTNKWIAFTVEVRDLIFMQDLEGVSGALSNVLTFAGGFSFYLPTTFEYTQEFVDSED</sequence>
<reference evidence="2 3" key="1">
    <citation type="submission" date="2019-08" db="EMBL/GenBank/DDBJ databases">
        <authorList>
            <person name="Liang Q."/>
        </authorList>
    </citation>
    <scope>NUCLEOTIDE SEQUENCE [LARGE SCALE GENOMIC DNA]</scope>
    <source>
        <strain evidence="2 3">V1718</strain>
    </source>
</reference>
<dbReference type="NCBIfam" id="TIGR04565">
    <property type="entry name" value="OMP_myx_plus"/>
    <property type="match status" value="1"/>
</dbReference>
<feature type="chain" id="PRO_5022833075" evidence="1">
    <location>
        <begin position="28"/>
        <end position="241"/>
    </location>
</feature>
<accession>A0A5B8XLD3</accession>
<proteinExistence type="predicted"/>
<protein>
    <submittedName>
        <fullName evidence="2">Outer membrane beta-barrel domain-containing protein</fullName>
    </submittedName>
</protein>
<name>A0A5B8XLD3_9DELT</name>
<feature type="signal peptide" evidence="1">
    <location>
        <begin position="1"/>
        <end position="27"/>
    </location>
</feature>
<evidence type="ECO:0000256" key="1">
    <source>
        <dbReference type="SAM" id="SignalP"/>
    </source>
</evidence>
<dbReference type="KEGG" id="bbae:FRD01_01180"/>
<dbReference type="OrthoDB" id="9150045at2"/>